<gene>
    <name evidence="1" type="ORF">M9H77_04409</name>
</gene>
<dbReference type="EMBL" id="CM044701">
    <property type="protein sequence ID" value="KAI5683181.1"/>
    <property type="molecule type" value="Genomic_DNA"/>
</dbReference>
<organism evidence="1 2">
    <name type="scientific">Catharanthus roseus</name>
    <name type="common">Madagascar periwinkle</name>
    <name type="synonym">Vinca rosea</name>
    <dbReference type="NCBI Taxonomy" id="4058"/>
    <lineage>
        <taxon>Eukaryota</taxon>
        <taxon>Viridiplantae</taxon>
        <taxon>Streptophyta</taxon>
        <taxon>Embryophyta</taxon>
        <taxon>Tracheophyta</taxon>
        <taxon>Spermatophyta</taxon>
        <taxon>Magnoliopsida</taxon>
        <taxon>eudicotyledons</taxon>
        <taxon>Gunneridae</taxon>
        <taxon>Pentapetalae</taxon>
        <taxon>asterids</taxon>
        <taxon>lamiids</taxon>
        <taxon>Gentianales</taxon>
        <taxon>Apocynaceae</taxon>
        <taxon>Rauvolfioideae</taxon>
        <taxon>Vinceae</taxon>
        <taxon>Catharanthinae</taxon>
        <taxon>Catharanthus</taxon>
    </lineage>
</organism>
<keyword evidence="2" id="KW-1185">Reference proteome</keyword>
<evidence type="ECO:0000313" key="2">
    <source>
        <dbReference type="Proteomes" id="UP001060085"/>
    </source>
</evidence>
<protein>
    <submittedName>
        <fullName evidence="1">Uncharacterized protein</fullName>
    </submittedName>
</protein>
<evidence type="ECO:0000313" key="1">
    <source>
        <dbReference type="EMBL" id="KAI5683181.1"/>
    </source>
</evidence>
<dbReference type="Proteomes" id="UP001060085">
    <property type="component" value="Linkage Group LG01"/>
</dbReference>
<proteinExistence type="predicted"/>
<reference evidence="2" key="1">
    <citation type="journal article" date="2023" name="Nat. Plants">
        <title>Single-cell RNA sequencing provides a high-resolution roadmap for understanding the multicellular compartmentation of specialized metabolism.</title>
        <authorList>
            <person name="Sun S."/>
            <person name="Shen X."/>
            <person name="Li Y."/>
            <person name="Li Y."/>
            <person name="Wang S."/>
            <person name="Li R."/>
            <person name="Zhang H."/>
            <person name="Shen G."/>
            <person name="Guo B."/>
            <person name="Wei J."/>
            <person name="Xu J."/>
            <person name="St-Pierre B."/>
            <person name="Chen S."/>
            <person name="Sun C."/>
        </authorList>
    </citation>
    <scope>NUCLEOTIDE SEQUENCE [LARGE SCALE GENOMIC DNA]</scope>
</reference>
<accession>A0ACC0CE03</accession>
<comment type="caution">
    <text evidence="1">The sequence shown here is derived from an EMBL/GenBank/DDBJ whole genome shotgun (WGS) entry which is preliminary data.</text>
</comment>
<name>A0ACC0CE03_CATRO</name>
<sequence>MGETSMLFRQSGRKWFRTDDVDPHMFKEFLKSEEYVDRGHLFTTNRIFNLKVELVDWAKETATKANTYLIITRYLKSRTSDRRPYVTLACERGGAVKKNTKPRVDDEKEEVPIKRQGPYGTKKCGCPIKLKGEQMATSENWQLFIHDGRHNHGHAQTARLTEEQLKQTEQFRKSHVPLRNILRFFREQNVGCAVSA</sequence>